<dbReference type="PANTHER" id="PTHR30537:SF26">
    <property type="entry name" value="GLYCINE CLEAVAGE SYSTEM TRANSCRIPTIONAL ACTIVATOR"/>
    <property type="match status" value="1"/>
</dbReference>
<reference evidence="6" key="1">
    <citation type="submission" date="2023-03" db="EMBL/GenBank/DDBJ databases">
        <title>Chitinimonas shenzhenensis gen. nov., sp. nov., a novel member of family Burkholderiaceae isolated from activated sludge collected in Shen Zhen, China.</title>
        <authorList>
            <person name="Wang X."/>
        </authorList>
    </citation>
    <scope>NUCLEOTIDE SEQUENCE</scope>
    <source>
        <strain evidence="6">DQS-5</strain>
    </source>
</reference>
<dbReference type="InterPro" id="IPR036388">
    <property type="entry name" value="WH-like_DNA-bd_sf"/>
</dbReference>
<dbReference type="PROSITE" id="PS50931">
    <property type="entry name" value="HTH_LYSR"/>
    <property type="match status" value="1"/>
</dbReference>
<evidence type="ECO:0000256" key="4">
    <source>
        <dbReference type="ARBA" id="ARBA00023163"/>
    </source>
</evidence>
<comment type="similarity">
    <text evidence="1">Belongs to the LysR transcriptional regulatory family.</text>
</comment>
<dbReference type="Proteomes" id="UP001172778">
    <property type="component" value="Unassembled WGS sequence"/>
</dbReference>
<keyword evidence="3" id="KW-0238">DNA-binding</keyword>
<keyword evidence="2" id="KW-0805">Transcription regulation</keyword>
<dbReference type="Pfam" id="PF03466">
    <property type="entry name" value="LysR_substrate"/>
    <property type="match status" value="1"/>
</dbReference>
<dbReference type="InterPro" id="IPR058163">
    <property type="entry name" value="LysR-type_TF_proteobact-type"/>
</dbReference>
<dbReference type="Pfam" id="PF00126">
    <property type="entry name" value="HTH_1"/>
    <property type="match status" value="1"/>
</dbReference>
<dbReference type="InterPro" id="IPR000847">
    <property type="entry name" value="LysR_HTH_N"/>
</dbReference>
<dbReference type="PANTHER" id="PTHR30537">
    <property type="entry name" value="HTH-TYPE TRANSCRIPTIONAL REGULATOR"/>
    <property type="match status" value="1"/>
</dbReference>
<dbReference type="RefSeq" id="WP_284101565.1">
    <property type="nucleotide sequence ID" value="NZ_JARRAF010000017.1"/>
</dbReference>
<keyword evidence="7" id="KW-1185">Reference proteome</keyword>
<evidence type="ECO:0000313" key="6">
    <source>
        <dbReference type="EMBL" id="MDK2125252.1"/>
    </source>
</evidence>
<proteinExistence type="inferred from homology"/>
<dbReference type="SUPFAM" id="SSF46785">
    <property type="entry name" value="Winged helix' DNA-binding domain"/>
    <property type="match status" value="1"/>
</dbReference>
<dbReference type="Gene3D" id="3.40.190.10">
    <property type="entry name" value="Periplasmic binding protein-like II"/>
    <property type="match status" value="2"/>
</dbReference>
<dbReference type="SUPFAM" id="SSF53850">
    <property type="entry name" value="Periplasmic binding protein-like II"/>
    <property type="match status" value="1"/>
</dbReference>
<sequence>MRRIIPSTRTLLAFEAAARHGSFSKAAEELALTHSAVCRQIATLEDTLGMQLFIRGKRGVTLSEAGQRYWRQVAADLDRIEQNVLDIMAQGGAGGVLELAVLPSMATHWLIPRLPDFYAHQPAITLNLSVRTKPFLFADTSFDAALHAGDPVWPGAECVYLFREECVPVCSPAIYARLRAEGFAAITLLQLPTRLQAWREWFEASGTDMDGINPLKGPRFELFSMAVGAAKAGLGLALVPHALVTDELANGSLRIAHPHPGPSRRAYYLVYPEANGTNPALKAFRDWLLRQAAPDQPLT</sequence>
<dbReference type="EMBL" id="JARRAF010000017">
    <property type="protein sequence ID" value="MDK2125252.1"/>
    <property type="molecule type" value="Genomic_DNA"/>
</dbReference>
<feature type="domain" description="HTH lysR-type" evidence="5">
    <location>
        <begin position="6"/>
        <end position="63"/>
    </location>
</feature>
<comment type="caution">
    <text evidence="6">The sequence shown here is derived from an EMBL/GenBank/DDBJ whole genome shotgun (WGS) entry which is preliminary data.</text>
</comment>
<name>A0ABT7DYX3_9NEIS</name>
<evidence type="ECO:0000256" key="3">
    <source>
        <dbReference type="ARBA" id="ARBA00023125"/>
    </source>
</evidence>
<dbReference type="Gene3D" id="1.10.10.10">
    <property type="entry name" value="Winged helix-like DNA-binding domain superfamily/Winged helix DNA-binding domain"/>
    <property type="match status" value="1"/>
</dbReference>
<organism evidence="6 7">
    <name type="scientific">Parachitinimonas caeni</name>
    <dbReference type="NCBI Taxonomy" id="3031301"/>
    <lineage>
        <taxon>Bacteria</taxon>
        <taxon>Pseudomonadati</taxon>
        <taxon>Pseudomonadota</taxon>
        <taxon>Betaproteobacteria</taxon>
        <taxon>Neisseriales</taxon>
        <taxon>Chitinibacteraceae</taxon>
        <taxon>Parachitinimonas</taxon>
    </lineage>
</organism>
<evidence type="ECO:0000256" key="1">
    <source>
        <dbReference type="ARBA" id="ARBA00009437"/>
    </source>
</evidence>
<gene>
    <name evidence="6" type="ORF">PZA18_14440</name>
</gene>
<evidence type="ECO:0000256" key="2">
    <source>
        <dbReference type="ARBA" id="ARBA00023015"/>
    </source>
</evidence>
<evidence type="ECO:0000313" key="7">
    <source>
        <dbReference type="Proteomes" id="UP001172778"/>
    </source>
</evidence>
<accession>A0ABT7DYX3</accession>
<dbReference type="InterPro" id="IPR005119">
    <property type="entry name" value="LysR_subst-bd"/>
</dbReference>
<protein>
    <submittedName>
        <fullName evidence="6">LysR family transcriptional regulator</fullName>
    </submittedName>
</protein>
<keyword evidence="4" id="KW-0804">Transcription</keyword>
<evidence type="ECO:0000259" key="5">
    <source>
        <dbReference type="PROSITE" id="PS50931"/>
    </source>
</evidence>
<dbReference type="InterPro" id="IPR036390">
    <property type="entry name" value="WH_DNA-bd_sf"/>
</dbReference>
<dbReference type="PRINTS" id="PR00039">
    <property type="entry name" value="HTHLYSR"/>
</dbReference>